<dbReference type="EMBL" id="DYVK01000071">
    <property type="protein sequence ID" value="HJG16013.1"/>
    <property type="molecule type" value="Genomic_DNA"/>
</dbReference>
<dbReference type="GO" id="GO:0005886">
    <property type="term" value="C:plasma membrane"/>
    <property type="evidence" value="ECO:0007669"/>
    <property type="project" value="UniProtKB-SubCell"/>
</dbReference>
<accession>A0A921LKH0</accession>
<evidence type="ECO:0000313" key="9">
    <source>
        <dbReference type="Proteomes" id="UP000759256"/>
    </source>
</evidence>
<evidence type="ECO:0000256" key="2">
    <source>
        <dbReference type="ARBA" id="ARBA00007977"/>
    </source>
</evidence>
<comment type="subcellular location">
    <subcellularLocation>
        <location evidence="1">Cell membrane</location>
        <topology evidence="1">Multi-pass membrane protein</topology>
    </subcellularLocation>
</comment>
<name>A0A921LKH0_9LACO</name>
<reference evidence="8" key="1">
    <citation type="journal article" date="2021" name="PeerJ">
        <title>Extensive microbial diversity within the chicken gut microbiome revealed by metagenomics and culture.</title>
        <authorList>
            <person name="Gilroy R."/>
            <person name="Ravi A."/>
            <person name="Getino M."/>
            <person name="Pursley I."/>
            <person name="Horton D.L."/>
            <person name="Alikhan N.F."/>
            <person name="Baker D."/>
            <person name="Gharbi K."/>
            <person name="Hall N."/>
            <person name="Watson M."/>
            <person name="Adriaenssens E.M."/>
            <person name="Foster-Nyarko E."/>
            <person name="Jarju S."/>
            <person name="Secka A."/>
            <person name="Antonio M."/>
            <person name="Oren A."/>
            <person name="Chaudhuri R.R."/>
            <person name="La Ragione R."/>
            <person name="Hildebrand F."/>
            <person name="Pallen M.J."/>
        </authorList>
    </citation>
    <scope>NUCLEOTIDE SEQUENCE</scope>
    <source>
        <strain evidence="8">CHK189-29639</strain>
    </source>
</reference>
<dbReference type="InterPro" id="IPR018383">
    <property type="entry name" value="UPF0324_pro"/>
</dbReference>
<comment type="similarity">
    <text evidence="2">Belongs to the UPF0324 family.</text>
</comment>
<evidence type="ECO:0000256" key="3">
    <source>
        <dbReference type="ARBA" id="ARBA00022475"/>
    </source>
</evidence>
<dbReference type="Pfam" id="PF03601">
    <property type="entry name" value="Cons_hypoth698"/>
    <property type="match status" value="1"/>
</dbReference>
<proteinExistence type="inferred from homology"/>
<reference evidence="8" key="2">
    <citation type="submission" date="2021-09" db="EMBL/GenBank/DDBJ databases">
        <authorList>
            <person name="Gilroy R."/>
        </authorList>
    </citation>
    <scope>NUCLEOTIDE SEQUENCE</scope>
    <source>
        <strain evidence="8">CHK189-29639</strain>
    </source>
</reference>
<dbReference type="Proteomes" id="UP000759256">
    <property type="component" value="Unassembled WGS sequence"/>
</dbReference>
<evidence type="ECO:0000256" key="5">
    <source>
        <dbReference type="ARBA" id="ARBA00022989"/>
    </source>
</evidence>
<gene>
    <name evidence="8" type="ORF">K8V06_07760</name>
</gene>
<organism evidence="8 9">
    <name type="scientific">Ligilactobacillus salivarius</name>
    <dbReference type="NCBI Taxonomy" id="1624"/>
    <lineage>
        <taxon>Bacteria</taxon>
        <taxon>Bacillati</taxon>
        <taxon>Bacillota</taxon>
        <taxon>Bacilli</taxon>
        <taxon>Lactobacillales</taxon>
        <taxon>Lactobacillaceae</taxon>
        <taxon>Ligilactobacillus</taxon>
    </lineage>
</organism>
<protein>
    <submittedName>
        <fullName evidence="8">Sulfate exporter family transporter</fullName>
    </submittedName>
</protein>
<comment type="caution">
    <text evidence="8">The sequence shown here is derived from an EMBL/GenBank/DDBJ whole genome shotgun (WGS) entry which is preliminary data.</text>
</comment>
<keyword evidence="5 7" id="KW-1133">Transmembrane helix</keyword>
<evidence type="ECO:0000256" key="1">
    <source>
        <dbReference type="ARBA" id="ARBA00004651"/>
    </source>
</evidence>
<dbReference type="AlphaFoldDB" id="A0A921LKH0"/>
<evidence type="ECO:0000256" key="7">
    <source>
        <dbReference type="SAM" id="Phobius"/>
    </source>
</evidence>
<evidence type="ECO:0000256" key="6">
    <source>
        <dbReference type="ARBA" id="ARBA00023136"/>
    </source>
</evidence>
<evidence type="ECO:0000313" key="8">
    <source>
        <dbReference type="EMBL" id="HJG16013.1"/>
    </source>
</evidence>
<sequence>MTIFKKRAFWLAALLTFICSVLGSFLAKLPYLSLIGALVLSLLLGIAFQSFPQTINKASSGIGFISNKFLRLGIIPTGI</sequence>
<feature type="transmembrane region" description="Helical" evidence="7">
    <location>
        <begin position="33"/>
        <end position="51"/>
    </location>
</feature>
<keyword evidence="6 7" id="KW-0472">Membrane</keyword>
<keyword evidence="4 7" id="KW-0812">Transmembrane</keyword>
<evidence type="ECO:0000256" key="4">
    <source>
        <dbReference type="ARBA" id="ARBA00022692"/>
    </source>
</evidence>
<keyword evidence="3" id="KW-1003">Cell membrane</keyword>